<proteinExistence type="inferred from homology"/>
<sequence length="214" mass="24723">MEDYLSLCPLGDEWMGLDHSIRESSAKFKLPEKFEFENKKLIFFSMGSLATVLVEMMSRLTKILSKCKHKIIITTGKYHEHYDLAENMWGEPFLPQLEILPLVDLVITHGGNNTFVETLYFGKPMIVLPVFADQHDNAQRAIEAKVGFKFRPFSVTEFELLNAIDKLLNDNELRERLQRISKYMRESNAINNVIDRIEQIVKNPKIPSITSNDS</sequence>
<dbReference type="Gene3D" id="3.40.50.2000">
    <property type="entry name" value="Glycogen Phosphorylase B"/>
    <property type="match status" value="1"/>
</dbReference>
<keyword evidence="7" id="KW-1185">Reference proteome</keyword>
<organism evidence="6 7">
    <name type="scientific">Dinothrombium tinctorium</name>
    <dbReference type="NCBI Taxonomy" id="1965070"/>
    <lineage>
        <taxon>Eukaryota</taxon>
        <taxon>Metazoa</taxon>
        <taxon>Ecdysozoa</taxon>
        <taxon>Arthropoda</taxon>
        <taxon>Chelicerata</taxon>
        <taxon>Arachnida</taxon>
        <taxon>Acari</taxon>
        <taxon>Acariformes</taxon>
        <taxon>Trombidiformes</taxon>
        <taxon>Prostigmata</taxon>
        <taxon>Anystina</taxon>
        <taxon>Parasitengona</taxon>
        <taxon>Trombidioidea</taxon>
        <taxon>Trombidiidae</taxon>
        <taxon>Dinothrombium</taxon>
    </lineage>
</organism>
<evidence type="ECO:0000256" key="2">
    <source>
        <dbReference type="ARBA" id="ARBA00022676"/>
    </source>
</evidence>
<dbReference type="PROSITE" id="PS00375">
    <property type="entry name" value="UDPGT"/>
    <property type="match status" value="1"/>
</dbReference>
<evidence type="ECO:0000313" key="7">
    <source>
        <dbReference type="Proteomes" id="UP000285301"/>
    </source>
</evidence>
<comment type="subcellular location">
    <subcellularLocation>
        <location evidence="5">Membrane</location>
        <topology evidence="5">Single-pass membrane protein</topology>
    </subcellularLocation>
</comment>
<dbReference type="GO" id="GO:0015020">
    <property type="term" value="F:glucuronosyltransferase activity"/>
    <property type="evidence" value="ECO:0007669"/>
    <property type="project" value="UniProtKB-EC"/>
</dbReference>
<dbReference type="GO" id="GO:0016020">
    <property type="term" value="C:membrane"/>
    <property type="evidence" value="ECO:0007669"/>
    <property type="project" value="UniProtKB-SubCell"/>
</dbReference>
<keyword evidence="3 4" id="KW-0808">Transferase</keyword>
<comment type="similarity">
    <text evidence="1 4">Belongs to the UDP-glycosyltransferase family.</text>
</comment>
<dbReference type="Pfam" id="PF00201">
    <property type="entry name" value="UDPGT"/>
    <property type="match status" value="1"/>
</dbReference>
<dbReference type="CDD" id="cd03784">
    <property type="entry name" value="GT1_Gtf-like"/>
    <property type="match status" value="1"/>
</dbReference>
<dbReference type="InterPro" id="IPR002213">
    <property type="entry name" value="UDP_glucos_trans"/>
</dbReference>
<dbReference type="PANTHER" id="PTHR48043:SF145">
    <property type="entry name" value="FI06409P-RELATED"/>
    <property type="match status" value="1"/>
</dbReference>
<dbReference type="InterPro" id="IPR035595">
    <property type="entry name" value="UDP_glycos_trans_CS"/>
</dbReference>
<comment type="catalytic activity">
    <reaction evidence="5">
        <text>glucuronate acceptor + UDP-alpha-D-glucuronate = acceptor beta-D-glucuronoside + UDP + H(+)</text>
        <dbReference type="Rhea" id="RHEA:21032"/>
        <dbReference type="ChEBI" id="CHEBI:15378"/>
        <dbReference type="ChEBI" id="CHEBI:58052"/>
        <dbReference type="ChEBI" id="CHEBI:58223"/>
        <dbReference type="ChEBI" id="CHEBI:132367"/>
        <dbReference type="ChEBI" id="CHEBI:132368"/>
        <dbReference type="EC" id="2.4.1.17"/>
    </reaction>
</comment>
<accession>A0A443QF85</accession>
<dbReference type="PANTHER" id="PTHR48043">
    <property type="entry name" value="EG:EG0003.4 PROTEIN-RELATED"/>
    <property type="match status" value="1"/>
</dbReference>
<protein>
    <recommendedName>
        <fullName evidence="5">UDP-glucuronosyltransferase</fullName>
        <ecNumber evidence="5">2.4.1.17</ecNumber>
    </recommendedName>
</protein>
<evidence type="ECO:0000256" key="1">
    <source>
        <dbReference type="ARBA" id="ARBA00009995"/>
    </source>
</evidence>
<dbReference type="InterPro" id="IPR050271">
    <property type="entry name" value="UDP-glycosyltransferase"/>
</dbReference>
<evidence type="ECO:0000256" key="4">
    <source>
        <dbReference type="RuleBase" id="RU003718"/>
    </source>
</evidence>
<keyword evidence="2 4" id="KW-0328">Glycosyltransferase</keyword>
<dbReference type="EMBL" id="NCKU01008846">
    <property type="protein sequence ID" value="RWS01646.1"/>
    <property type="molecule type" value="Genomic_DNA"/>
</dbReference>
<reference evidence="6 7" key="1">
    <citation type="journal article" date="2018" name="Gigascience">
        <title>Genomes of trombidid mites reveal novel predicted allergens and laterally-transferred genes associated with secondary metabolism.</title>
        <authorList>
            <person name="Dong X."/>
            <person name="Chaisiri K."/>
            <person name="Xia D."/>
            <person name="Armstrong S.D."/>
            <person name="Fang Y."/>
            <person name="Donnelly M.J."/>
            <person name="Kadowaki T."/>
            <person name="McGarry J.W."/>
            <person name="Darby A.C."/>
            <person name="Makepeace B.L."/>
        </authorList>
    </citation>
    <scope>NUCLEOTIDE SEQUENCE [LARGE SCALE GENOMIC DNA]</scope>
    <source>
        <strain evidence="6">UoL-WK</strain>
    </source>
</reference>
<evidence type="ECO:0000256" key="5">
    <source>
        <dbReference type="RuleBase" id="RU362059"/>
    </source>
</evidence>
<dbReference type="Proteomes" id="UP000285301">
    <property type="component" value="Unassembled WGS sequence"/>
</dbReference>
<evidence type="ECO:0000313" key="6">
    <source>
        <dbReference type="EMBL" id="RWS01646.1"/>
    </source>
</evidence>
<evidence type="ECO:0000256" key="3">
    <source>
        <dbReference type="ARBA" id="ARBA00022679"/>
    </source>
</evidence>
<dbReference type="SUPFAM" id="SSF53756">
    <property type="entry name" value="UDP-Glycosyltransferase/glycogen phosphorylase"/>
    <property type="match status" value="1"/>
</dbReference>
<name>A0A443QF85_9ACAR</name>
<comment type="caution">
    <text evidence="6">The sequence shown here is derived from an EMBL/GenBank/DDBJ whole genome shotgun (WGS) entry which is preliminary data.</text>
</comment>
<dbReference type="OrthoDB" id="5835829at2759"/>
<dbReference type="EC" id="2.4.1.17" evidence="5"/>
<dbReference type="AlphaFoldDB" id="A0A443QF85"/>
<gene>
    <name evidence="6" type="ORF">B4U79_02096</name>
</gene>